<dbReference type="AlphaFoldDB" id="A0A937G352"/>
<keyword evidence="4" id="KW-1185">Reference proteome</keyword>
<dbReference type="Gene3D" id="3.90.550.10">
    <property type="entry name" value="Spore Coat Polysaccharide Biosynthesis Protein SpsA, Chain A"/>
    <property type="match status" value="1"/>
</dbReference>
<dbReference type="InterPro" id="IPR003859">
    <property type="entry name" value="Galactosyl_T"/>
</dbReference>
<dbReference type="GO" id="GO:0016757">
    <property type="term" value="F:glycosyltransferase activity"/>
    <property type="evidence" value="ECO:0007669"/>
    <property type="project" value="InterPro"/>
</dbReference>
<evidence type="ECO:0000256" key="1">
    <source>
        <dbReference type="ARBA" id="ARBA00022679"/>
    </source>
</evidence>
<protein>
    <submittedName>
        <fullName evidence="3">Glycosyltransferase family 2 protein</fullName>
    </submittedName>
</protein>
<evidence type="ECO:0000259" key="2">
    <source>
        <dbReference type="Pfam" id="PF02709"/>
    </source>
</evidence>
<dbReference type="EMBL" id="JAEUGD010000044">
    <property type="protein sequence ID" value="MBL6447566.1"/>
    <property type="molecule type" value="Genomic_DNA"/>
</dbReference>
<comment type="caution">
    <text evidence="3">The sequence shown here is derived from an EMBL/GenBank/DDBJ whole genome shotgun (WGS) entry which is preliminary data.</text>
</comment>
<dbReference type="RefSeq" id="WP_202857106.1">
    <property type="nucleotide sequence ID" value="NZ_JAEUGD010000044.1"/>
</dbReference>
<dbReference type="InterPro" id="IPR027791">
    <property type="entry name" value="Galactosyl_T_C"/>
</dbReference>
<evidence type="ECO:0000313" key="3">
    <source>
        <dbReference type="EMBL" id="MBL6447566.1"/>
    </source>
</evidence>
<dbReference type="Pfam" id="PF02709">
    <property type="entry name" value="Glyco_transf_7C"/>
    <property type="match status" value="1"/>
</dbReference>
<dbReference type="PRINTS" id="PR02050">
    <property type="entry name" value="B14GALTRFASE"/>
</dbReference>
<sequence>MKDLSLLVAYRDRPAQIEALVEWYQECQNLTKGNLELIVVESSEESTEWLRKLDLVNMKYLHLKEDGPFNKSRILNAGLELSESKYVTPFDVDLVPYNLSFSLHLALANQSDIMLVTGFRVDTDLESFRPDQLSLLQSRASIAKEDLHEGFMFDQLINKHRFGVLPFFKRTRLEEINGWDEAYVGWGCEDQDIIHRYLGEERYLIKSPDLVYLHLKHPHTPDWNDGDMTRKNRKILFEKFDLKPNVE</sequence>
<feature type="domain" description="Galactosyltransferase C-terminal" evidence="2">
    <location>
        <begin position="162"/>
        <end position="210"/>
    </location>
</feature>
<dbReference type="GO" id="GO:0005975">
    <property type="term" value="P:carbohydrate metabolic process"/>
    <property type="evidence" value="ECO:0007669"/>
    <property type="project" value="InterPro"/>
</dbReference>
<gene>
    <name evidence="3" type="ORF">JMN32_14705</name>
</gene>
<organism evidence="3 4">
    <name type="scientific">Fulvivirga marina</name>
    <dbReference type="NCBI Taxonomy" id="2494733"/>
    <lineage>
        <taxon>Bacteria</taxon>
        <taxon>Pseudomonadati</taxon>
        <taxon>Bacteroidota</taxon>
        <taxon>Cytophagia</taxon>
        <taxon>Cytophagales</taxon>
        <taxon>Fulvivirgaceae</taxon>
        <taxon>Fulvivirga</taxon>
    </lineage>
</organism>
<proteinExistence type="predicted"/>
<evidence type="ECO:0000313" key="4">
    <source>
        <dbReference type="Proteomes" id="UP000614216"/>
    </source>
</evidence>
<reference evidence="3" key="1">
    <citation type="submission" date="2021-01" db="EMBL/GenBank/DDBJ databases">
        <title>Fulvivirga kasyanovii gen. nov., sp nov., a novel member of the phylum Bacteroidetes isolated from seawater in a mussel farm.</title>
        <authorList>
            <person name="Zhao L.-H."/>
            <person name="Wang Z.-J."/>
        </authorList>
    </citation>
    <scope>NUCLEOTIDE SEQUENCE</scope>
    <source>
        <strain evidence="3">29W222</strain>
    </source>
</reference>
<dbReference type="Proteomes" id="UP000614216">
    <property type="component" value="Unassembled WGS sequence"/>
</dbReference>
<name>A0A937G352_9BACT</name>
<dbReference type="SUPFAM" id="SSF53448">
    <property type="entry name" value="Nucleotide-diphospho-sugar transferases"/>
    <property type="match status" value="1"/>
</dbReference>
<dbReference type="InterPro" id="IPR029044">
    <property type="entry name" value="Nucleotide-diphossugar_trans"/>
</dbReference>
<accession>A0A937G352</accession>
<keyword evidence="1" id="KW-0808">Transferase</keyword>